<feature type="binding site" evidence="14">
    <location>
        <position position="34"/>
    </location>
    <ligand>
        <name>Mg(2+)</name>
        <dbReference type="ChEBI" id="CHEBI:18420"/>
        <label>1</label>
    </ligand>
</feature>
<feature type="site" description="Essential for catalytic activity" evidence="14">
    <location>
        <position position="132"/>
    </location>
</feature>
<sequence length="379" mass="41168">MTSEFHHYLSTAEEIIEEARQGRMFILVDDEDRENEGDLVIPASCATPDAVNFMAKHGRGLICLTMDRPNIERLRLPLMAQQNASRHQTAFTVSIEAREGVTTGISAADRARTIAVAIDPSSGPQDLATPGHIFPLLARDGGVLVRAGHTEASVDIARLSGHSNSAVICEIMNDDGTMARLPDLVQFAQFHGLKVGTIADLIAYRRRTETIVEQVLAGNLDSRYGGRFQSYVYINKIQYAEHIALVRGDISGDEPVLVRMHAQSVLDDVLGDRNSGRDNDLHASMELIAKEGRGVVVLLREPNPNGLSVTLKARLEGQAGSMPELRDYGIGAQILLDLGVRKMVLISNRKKPIIGLEGYGLTVVGHRAINPGASDPGED</sequence>
<comment type="pathway">
    <text evidence="4 14">Cofactor biosynthesis; riboflavin biosynthesis; 2-hydroxy-3-oxobutyl phosphate from D-ribulose 5-phosphate: step 1/1.</text>
</comment>
<dbReference type="Pfam" id="PF00926">
    <property type="entry name" value="DHBP_synthase"/>
    <property type="match status" value="1"/>
</dbReference>
<dbReference type="PANTHER" id="PTHR21327:SF34">
    <property type="entry name" value="3,4-DIHYDROXY-2-BUTANONE 4-PHOSPHATE SYNTHASE"/>
    <property type="match status" value="1"/>
</dbReference>
<evidence type="ECO:0000256" key="6">
    <source>
        <dbReference type="ARBA" id="ARBA00008976"/>
    </source>
</evidence>
<keyword evidence="13 14" id="KW-0456">Lyase</keyword>
<dbReference type="RefSeq" id="WP_200198053.1">
    <property type="nucleotide sequence ID" value="NZ_JAENHM010000073.1"/>
</dbReference>
<dbReference type="EMBL" id="JAENHM010000073">
    <property type="protein sequence ID" value="MBK1841388.1"/>
    <property type="molecule type" value="Genomic_DNA"/>
</dbReference>
<comment type="cofactor">
    <cofactor evidence="2">
        <name>Mn(2+)</name>
        <dbReference type="ChEBI" id="CHEBI:29035"/>
    </cofactor>
</comment>
<dbReference type="Pfam" id="PF00925">
    <property type="entry name" value="GTP_cyclohydro2"/>
    <property type="match status" value="1"/>
</dbReference>
<feature type="binding site" evidence="14">
    <location>
        <begin position="146"/>
        <end position="150"/>
    </location>
    <ligand>
        <name>D-ribulose 5-phosphate</name>
        <dbReference type="ChEBI" id="CHEBI:58121"/>
    </ligand>
</feature>
<dbReference type="HAMAP" id="MF_00180">
    <property type="entry name" value="RibB"/>
    <property type="match status" value="1"/>
</dbReference>
<keyword evidence="12 14" id="KW-0464">Manganese</keyword>
<evidence type="ECO:0000256" key="7">
    <source>
        <dbReference type="ARBA" id="ARBA00012153"/>
    </source>
</evidence>
<comment type="similarity">
    <text evidence="6">In the C-terminal section; belongs to the GTP cyclohydrolase II family.</text>
</comment>
<keyword evidence="17" id="KW-1185">Reference proteome</keyword>
<dbReference type="Proteomes" id="UP000652760">
    <property type="component" value="Unassembled WGS sequence"/>
</dbReference>
<dbReference type="SUPFAM" id="SSF55821">
    <property type="entry name" value="YrdC/RibB"/>
    <property type="match status" value="1"/>
</dbReference>
<evidence type="ECO:0000256" key="13">
    <source>
        <dbReference type="ARBA" id="ARBA00023239"/>
    </source>
</evidence>
<name>A0ABS1FD73_9PROT</name>
<evidence type="ECO:0000313" key="17">
    <source>
        <dbReference type="Proteomes" id="UP000652760"/>
    </source>
</evidence>
<feature type="binding site" evidence="14">
    <location>
        <position position="149"/>
    </location>
    <ligand>
        <name>Mg(2+)</name>
        <dbReference type="ChEBI" id="CHEBI:18420"/>
        <label>2</label>
    </ligand>
</feature>
<dbReference type="GO" id="GO:0008686">
    <property type="term" value="F:3,4-dihydroxy-2-butanone-4-phosphate synthase activity"/>
    <property type="evidence" value="ECO:0007669"/>
    <property type="project" value="UniProtKB-EC"/>
</dbReference>
<proteinExistence type="inferred from homology"/>
<evidence type="ECO:0000256" key="8">
    <source>
        <dbReference type="ARBA" id="ARBA00018836"/>
    </source>
</evidence>
<dbReference type="InterPro" id="IPR032677">
    <property type="entry name" value="GTP_cyclohydro_II"/>
</dbReference>
<keyword evidence="10 14" id="KW-0479">Metal-binding</keyword>
<dbReference type="NCBIfam" id="TIGR00506">
    <property type="entry name" value="ribB"/>
    <property type="match status" value="1"/>
</dbReference>
<comment type="similarity">
    <text evidence="5">In the N-terminal section; belongs to the DHBP synthase family.</text>
</comment>
<feature type="binding site" evidence="14">
    <location>
        <position position="38"/>
    </location>
    <ligand>
        <name>D-ribulose 5-phosphate</name>
        <dbReference type="ChEBI" id="CHEBI:58121"/>
    </ligand>
</feature>
<dbReference type="Gene3D" id="3.90.870.10">
    <property type="entry name" value="DHBP synthase"/>
    <property type="match status" value="1"/>
</dbReference>
<feature type="binding site" evidence="14">
    <location>
        <begin position="33"/>
        <end position="34"/>
    </location>
    <ligand>
        <name>D-ribulose 5-phosphate</name>
        <dbReference type="ChEBI" id="CHEBI:58121"/>
    </ligand>
</feature>
<evidence type="ECO:0000256" key="3">
    <source>
        <dbReference type="ARBA" id="ARBA00002284"/>
    </source>
</evidence>
<evidence type="ECO:0000256" key="5">
    <source>
        <dbReference type="ARBA" id="ARBA00005520"/>
    </source>
</evidence>
<reference evidence="17" key="1">
    <citation type="submission" date="2021-01" db="EMBL/GenBank/DDBJ databases">
        <title>Genome public.</title>
        <authorList>
            <person name="Liu C."/>
            <person name="Sun Q."/>
        </authorList>
    </citation>
    <scope>NUCLEOTIDE SEQUENCE [LARGE SCALE GENOMIC DNA]</scope>
    <source>
        <strain evidence="17">YIM B02556</strain>
    </source>
</reference>
<dbReference type="InterPro" id="IPR017945">
    <property type="entry name" value="DHBP_synth_RibB-like_a/b_dom"/>
</dbReference>
<gene>
    <name evidence="14 16" type="primary">ribB</name>
    <name evidence="16" type="ORF">JHL17_28705</name>
</gene>
<dbReference type="Gene3D" id="3.40.50.10990">
    <property type="entry name" value="GTP cyclohydrolase II"/>
    <property type="match status" value="1"/>
</dbReference>
<evidence type="ECO:0000256" key="1">
    <source>
        <dbReference type="ARBA" id="ARBA00000141"/>
    </source>
</evidence>
<feature type="domain" description="GTP cyclohydrolase II" evidence="15">
    <location>
        <begin position="217"/>
        <end position="366"/>
    </location>
</feature>
<evidence type="ECO:0000256" key="10">
    <source>
        <dbReference type="ARBA" id="ARBA00022723"/>
    </source>
</evidence>
<keyword evidence="9 14" id="KW-0686">Riboflavin biosynthesis</keyword>
<evidence type="ECO:0000256" key="11">
    <source>
        <dbReference type="ARBA" id="ARBA00022842"/>
    </source>
</evidence>
<comment type="caution">
    <text evidence="16">The sequence shown here is derived from an EMBL/GenBank/DDBJ whole genome shotgun (WGS) entry which is preliminary data.</text>
</comment>
<comment type="catalytic activity">
    <reaction evidence="1 14">
        <text>D-ribulose 5-phosphate = (2S)-2-hydroxy-3-oxobutyl phosphate + formate + H(+)</text>
        <dbReference type="Rhea" id="RHEA:18457"/>
        <dbReference type="ChEBI" id="CHEBI:15378"/>
        <dbReference type="ChEBI" id="CHEBI:15740"/>
        <dbReference type="ChEBI" id="CHEBI:58121"/>
        <dbReference type="ChEBI" id="CHEBI:58830"/>
        <dbReference type="EC" id="4.1.99.12"/>
    </reaction>
</comment>
<dbReference type="SUPFAM" id="SSF142695">
    <property type="entry name" value="RibA-like"/>
    <property type="match status" value="1"/>
</dbReference>
<accession>A0ABS1FD73</accession>
<dbReference type="PANTHER" id="PTHR21327">
    <property type="entry name" value="GTP CYCLOHYDROLASE II-RELATED"/>
    <property type="match status" value="1"/>
</dbReference>
<protein>
    <recommendedName>
        <fullName evidence="8 14">3,4-dihydroxy-2-butanone 4-phosphate synthase</fullName>
        <shortName evidence="14">DHBP synthase</shortName>
        <ecNumber evidence="7 14">4.1.99.12</ecNumber>
    </recommendedName>
</protein>
<evidence type="ECO:0000256" key="2">
    <source>
        <dbReference type="ARBA" id="ARBA00001936"/>
    </source>
</evidence>
<evidence type="ECO:0000313" key="16">
    <source>
        <dbReference type="EMBL" id="MBK1841388.1"/>
    </source>
</evidence>
<comment type="cofactor">
    <cofactor evidence="14">
        <name>Mg(2+)</name>
        <dbReference type="ChEBI" id="CHEBI:18420"/>
    </cofactor>
    <cofactor evidence="14">
        <name>Mn(2+)</name>
        <dbReference type="ChEBI" id="CHEBI:29035"/>
    </cofactor>
    <text evidence="14">Binds 2 divalent metal cations per subunit. Magnesium or manganese.</text>
</comment>
<comment type="subunit">
    <text evidence="14">Homodimer.</text>
</comment>
<organism evidence="16 17">
    <name type="scientific">Azospirillum endophyticum</name>
    <dbReference type="NCBI Taxonomy" id="2800326"/>
    <lineage>
        <taxon>Bacteria</taxon>
        <taxon>Pseudomonadati</taxon>
        <taxon>Pseudomonadota</taxon>
        <taxon>Alphaproteobacteria</taxon>
        <taxon>Rhodospirillales</taxon>
        <taxon>Azospirillaceae</taxon>
        <taxon>Azospirillum</taxon>
    </lineage>
</organism>
<dbReference type="EC" id="4.1.99.12" evidence="7 14"/>
<evidence type="ECO:0000256" key="4">
    <source>
        <dbReference type="ARBA" id="ARBA00004904"/>
    </source>
</evidence>
<evidence type="ECO:0000256" key="12">
    <source>
        <dbReference type="ARBA" id="ARBA00023211"/>
    </source>
</evidence>
<comment type="similarity">
    <text evidence="14">Belongs to the DHBP synthase family.</text>
</comment>
<keyword evidence="11 14" id="KW-0460">Magnesium</keyword>
<feature type="binding site" evidence="14">
    <location>
        <position position="34"/>
    </location>
    <ligand>
        <name>Mg(2+)</name>
        <dbReference type="ChEBI" id="CHEBI:18420"/>
        <label>2</label>
    </ligand>
</feature>
<dbReference type="InterPro" id="IPR036144">
    <property type="entry name" value="RibA-like_sf"/>
</dbReference>
<evidence type="ECO:0000256" key="9">
    <source>
        <dbReference type="ARBA" id="ARBA00022619"/>
    </source>
</evidence>
<dbReference type="PIRSF" id="PIRSF001259">
    <property type="entry name" value="RibA"/>
    <property type="match status" value="1"/>
</dbReference>
<comment type="function">
    <text evidence="3 14">Catalyzes the conversion of D-ribulose 5-phosphate to formate and 3,4-dihydroxy-2-butanone 4-phosphate.</text>
</comment>
<feature type="site" description="Essential for catalytic activity" evidence="14">
    <location>
        <position position="170"/>
    </location>
</feature>
<evidence type="ECO:0000259" key="15">
    <source>
        <dbReference type="Pfam" id="PF00925"/>
    </source>
</evidence>
<evidence type="ECO:0000256" key="14">
    <source>
        <dbReference type="HAMAP-Rule" id="MF_00180"/>
    </source>
</evidence>
<dbReference type="InterPro" id="IPR000422">
    <property type="entry name" value="DHBP_synthase_RibB"/>
</dbReference>